<feature type="region of interest" description="Disordered" evidence="1">
    <location>
        <begin position="147"/>
        <end position="198"/>
    </location>
</feature>
<gene>
    <name evidence="2" type="ORF">CK203_107866</name>
</gene>
<name>A0A438CIA1_VITVI</name>
<organism evidence="2 3">
    <name type="scientific">Vitis vinifera</name>
    <name type="common">Grape</name>
    <dbReference type="NCBI Taxonomy" id="29760"/>
    <lineage>
        <taxon>Eukaryota</taxon>
        <taxon>Viridiplantae</taxon>
        <taxon>Streptophyta</taxon>
        <taxon>Embryophyta</taxon>
        <taxon>Tracheophyta</taxon>
        <taxon>Spermatophyta</taxon>
        <taxon>Magnoliopsida</taxon>
        <taxon>eudicotyledons</taxon>
        <taxon>Gunneridae</taxon>
        <taxon>Pentapetalae</taxon>
        <taxon>rosids</taxon>
        <taxon>Vitales</taxon>
        <taxon>Vitaceae</taxon>
        <taxon>Viteae</taxon>
        <taxon>Vitis</taxon>
    </lineage>
</organism>
<feature type="compositionally biased region" description="Polar residues" evidence="1">
    <location>
        <begin position="183"/>
        <end position="198"/>
    </location>
</feature>
<accession>A0A438CIA1</accession>
<dbReference type="Proteomes" id="UP000288805">
    <property type="component" value="Unassembled WGS sequence"/>
</dbReference>
<reference evidence="2 3" key="1">
    <citation type="journal article" date="2018" name="PLoS Genet.">
        <title>Population sequencing reveals clonal diversity and ancestral inbreeding in the grapevine cultivar Chardonnay.</title>
        <authorList>
            <person name="Roach M.J."/>
            <person name="Johnson D.L."/>
            <person name="Bohlmann J."/>
            <person name="van Vuuren H.J."/>
            <person name="Jones S.J."/>
            <person name="Pretorius I.S."/>
            <person name="Schmidt S.A."/>
            <person name="Borneman A.R."/>
        </authorList>
    </citation>
    <scope>NUCLEOTIDE SEQUENCE [LARGE SCALE GENOMIC DNA]</scope>
    <source>
        <strain evidence="3">cv. Chardonnay</strain>
        <tissue evidence="2">Leaf</tissue>
    </source>
</reference>
<evidence type="ECO:0000256" key="1">
    <source>
        <dbReference type="SAM" id="MobiDB-lite"/>
    </source>
</evidence>
<dbReference type="AlphaFoldDB" id="A0A438CIA1"/>
<dbReference type="EMBL" id="QGNW01002213">
    <property type="protein sequence ID" value="RVW22885.1"/>
    <property type="molecule type" value="Genomic_DNA"/>
</dbReference>
<feature type="compositionally biased region" description="Low complexity" evidence="1">
    <location>
        <begin position="98"/>
        <end position="110"/>
    </location>
</feature>
<evidence type="ECO:0000313" key="3">
    <source>
        <dbReference type="Proteomes" id="UP000288805"/>
    </source>
</evidence>
<sequence>MAVRILKVLCEFRTTQGVVRNSHNTRCRAKFAQHKVSCEIFAQAWSGWLPKAISSSFRLQIVHGLKCWILDFLSFEMLAGYSSPLGAPPRLAPPVPPQVEQAQQDELPTESVPPAPVPPMPKATSTTPPTIPDQHTTILHQIQQHIGLLPPPQPDIPRPSEPIAPVEETTPTEETTRADVPIQRTQEVATDPSSSHDP</sequence>
<feature type="region of interest" description="Disordered" evidence="1">
    <location>
        <begin position="89"/>
        <end position="133"/>
    </location>
</feature>
<protein>
    <submittedName>
        <fullName evidence="2">Uncharacterized protein</fullName>
    </submittedName>
</protein>
<comment type="caution">
    <text evidence="2">The sequence shown here is derived from an EMBL/GenBank/DDBJ whole genome shotgun (WGS) entry which is preliminary data.</text>
</comment>
<evidence type="ECO:0000313" key="2">
    <source>
        <dbReference type="EMBL" id="RVW22885.1"/>
    </source>
</evidence>
<proteinExistence type="predicted"/>
<feature type="compositionally biased region" description="Pro residues" evidence="1">
    <location>
        <begin position="111"/>
        <end position="121"/>
    </location>
</feature>
<feature type="compositionally biased region" description="Pro residues" evidence="1">
    <location>
        <begin position="149"/>
        <end position="162"/>
    </location>
</feature>